<comment type="caution">
    <text evidence="1">The sequence shown here is derived from an EMBL/GenBank/DDBJ whole genome shotgun (WGS) entry which is preliminary data.</text>
</comment>
<gene>
    <name evidence="1" type="ORF">IF1G_09349</name>
</gene>
<dbReference type="Proteomes" id="UP000315783">
    <property type="component" value="Unassembled WGS sequence"/>
</dbReference>
<evidence type="ECO:0000313" key="1">
    <source>
        <dbReference type="EMBL" id="TQV91764.1"/>
    </source>
</evidence>
<keyword evidence="2" id="KW-1185">Reference proteome</keyword>
<evidence type="ECO:0000313" key="2">
    <source>
        <dbReference type="Proteomes" id="UP000315783"/>
    </source>
</evidence>
<dbReference type="STRING" id="43265.A0A545UQM5"/>
<dbReference type="AlphaFoldDB" id="A0A545UQM5"/>
<accession>A0A545UQM5</accession>
<proteinExistence type="predicted"/>
<reference evidence="1 2" key="1">
    <citation type="journal article" date="2019" name="Appl. Microbiol. Biotechnol.">
        <title>Genome sequence of Isaria javanica and comparative genome analysis insights into family S53 peptidase evolution in fungal entomopathogens.</title>
        <authorList>
            <person name="Lin R."/>
            <person name="Zhang X."/>
            <person name="Xin B."/>
            <person name="Zou M."/>
            <person name="Gao Y."/>
            <person name="Qin F."/>
            <person name="Hu Q."/>
            <person name="Xie B."/>
            <person name="Cheng X."/>
        </authorList>
    </citation>
    <scope>NUCLEOTIDE SEQUENCE [LARGE SCALE GENOMIC DNA]</scope>
    <source>
        <strain evidence="1 2">IJ1G</strain>
    </source>
</reference>
<dbReference type="EMBL" id="SPUK01000017">
    <property type="protein sequence ID" value="TQV91764.1"/>
    <property type="molecule type" value="Genomic_DNA"/>
</dbReference>
<name>A0A545UQM5_9HYPO</name>
<organism evidence="1 2">
    <name type="scientific">Cordyceps javanica</name>
    <dbReference type="NCBI Taxonomy" id="43265"/>
    <lineage>
        <taxon>Eukaryota</taxon>
        <taxon>Fungi</taxon>
        <taxon>Dikarya</taxon>
        <taxon>Ascomycota</taxon>
        <taxon>Pezizomycotina</taxon>
        <taxon>Sordariomycetes</taxon>
        <taxon>Hypocreomycetidae</taxon>
        <taxon>Hypocreales</taxon>
        <taxon>Cordycipitaceae</taxon>
        <taxon>Cordyceps</taxon>
    </lineage>
</organism>
<sequence>MSHSVHQENRSKYDHLRRIPPWHHQNSFRFYTPSTSARMEKRFAEERKGQWHWPEYREESGPIAPSLGEACFCPCVVYSRSWARLKAAFAGEDAQQNPNLGYVNADCCAFVACLPRR</sequence>
<protein>
    <submittedName>
        <fullName evidence="1">Uncharacterized protein</fullName>
    </submittedName>
</protein>